<keyword evidence="4" id="KW-1185">Reference proteome</keyword>
<evidence type="ECO:0000256" key="1">
    <source>
        <dbReference type="ARBA" id="ARBA00008853"/>
    </source>
</evidence>
<dbReference type="Pfam" id="PF08450">
    <property type="entry name" value="SGL"/>
    <property type="match status" value="1"/>
</dbReference>
<sequence>MSTELWTPISSHAHELGEGLRRTPDGVRWVDLLKGEMYVWTPGTQASPLCTHKLGKPLGMAQEDAAGRLLAIAGTGVVQLLDDGTDVPLADTGLDPARYRVNDGALAPDGSFWFGTMVHNGSEPDGAVWRWDATGTGLDKMLGGIDIPNGPVFLPDGRGMLIADSAAGRILRSTLADPADTGAFAQTADGSPDGMYVDGRSRVWNAVWGAARLDVYAQDATLLAGIPLPVVQPTSVLLTDEPDPWVLVTSAATGLSDPGPFDGFTIAAPFSRVAPGLGH</sequence>
<dbReference type="EMBL" id="JACSQC010000001">
    <property type="protein sequence ID" value="MBD8042521.1"/>
    <property type="molecule type" value="Genomic_DNA"/>
</dbReference>
<feature type="domain" description="SMP-30/Gluconolactonase/LRE-like region" evidence="2">
    <location>
        <begin position="17"/>
        <end position="250"/>
    </location>
</feature>
<dbReference type="PRINTS" id="PR01790">
    <property type="entry name" value="SMP30FAMILY"/>
</dbReference>
<dbReference type="PANTHER" id="PTHR10907">
    <property type="entry name" value="REGUCALCIN"/>
    <property type="match status" value="1"/>
</dbReference>
<dbReference type="Gene3D" id="2.120.10.30">
    <property type="entry name" value="TolB, C-terminal domain"/>
    <property type="match status" value="1"/>
</dbReference>
<dbReference type="Proteomes" id="UP000652763">
    <property type="component" value="Unassembled WGS sequence"/>
</dbReference>
<proteinExistence type="inferred from homology"/>
<protein>
    <submittedName>
        <fullName evidence="3">SMP-30/gluconolactonase/LRE family protein</fullName>
    </submittedName>
</protein>
<dbReference type="InterPro" id="IPR013658">
    <property type="entry name" value="SGL"/>
</dbReference>
<name>A0ABR8YEI6_9MICC</name>
<dbReference type="PANTHER" id="PTHR10907:SF47">
    <property type="entry name" value="REGUCALCIN"/>
    <property type="match status" value="1"/>
</dbReference>
<evidence type="ECO:0000259" key="2">
    <source>
        <dbReference type="Pfam" id="PF08450"/>
    </source>
</evidence>
<accession>A0ABR8YEI6</accession>
<reference evidence="3 4" key="1">
    <citation type="submission" date="2020-08" db="EMBL/GenBank/DDBJ databases">
        <title>A Genomic Blueprint of the Chicken Gut Microbiome.</title>
        <authorList>
            <person name="Gilroy R."/>
            <person name="Ravi A."/>
            <person name="Getino M."/>
            <person name="Pursley I."/>
            <person name="Horton D.L."/>
            <person name="Alikhan N.-F."/>
            <person name="Baker D."/>
            <person name="Gharbi K."/>
            <person name="Hall N."/>
            <person name="Watson M."/>
            <person name="Adriaenssens E.M."/>
            <person name="Foster-Nyarko E."/>
            <person name="Jarju S."/>
            <person name="Secka A."/>
            <person name="Antonio M."/>
            <person name="Oren A."/>
            <person name="Chaudhuri R."/>
            <person name="La Ragione R.M."/>
            <person name="Hildebrand F."/>
            <person name="Pallen M.J."/>
        </authorList>
    </citation>
    <scope>NUCLEOTIDE SEQUENCE [LARGE SCALE GENOMIC DNA]</scope>
    <source>
        <strain evidence="3 4">Sa2BUA2</strain>
    </source>
</reference>
<dbReference type="InterPro" id="IPR011042">
    <property type="entry name" value="6-blade_b-propeller_TolB-like"/>
</dbReference>
<comment type="similarity">
    <text evidence="1">Belongs to the SMP-30/CGR1 family.</text>
</comment>
<dbReference type="InterPro" id="IPR005511">
    <property type="entry name" value="SMP-30"/>
</dbReference>
<comment type="caution">
    <text evidence="3">The sequence shown here is derived from an EMBL/GenBank/DDBJ whole genome shotgun (WGS) entry which is preliminary data.</text>
</comment>
<evidence type="ECO:0000313" key="3">
    <source>
        <dbReference type="EMBL" id="MBD8042521.1"/>
    </source>
</evidence>
<dbReference type="SUPFAM" id="SSF63829">
    <property type="entry name" value="Calcium-dependent phosphotriesterase"/>
    <property type="match status" value="1"/>
</dbReference>
<evidence type="ECO:0000313" key="4">
    <source>
        <dbReference type="Proteomes" id="UP000652763"/>
    </source>
</evidence>
<gene>
    <name evidence="3" type="ORF">H9638_01725</name>
</gene>
<dbReference type="RefSeq" id="WP_191745450.1">
    <property type="nucleotide sequence ID" value="NZ_JACSQC010000001.1"/>
</dbReference>
<organism evidence="3 4">
    <name type="scientific">Arthrobacter pullicola</name>
    <dbReference type="NCBI Taxonomy" id="2762224"/>
    <lineage>
        <taxon>Bacteria</taxon>
        <taxon>Bacillati</taxon>
        <taxon>Actinomycetota</taxon>
        <taxon>Actinomycetes</taxon>
        <taxon>Micrococcales</taxon>
        <taxon>Micrococcaceae</taxon>
        <taxon>Arthrobacter</taxon>
    </lineage>
</organism>